<evidence type="ECO:0000313" key="2">
    <source>
        <dbReference type="Proteomes" id="UP000559027"/>
    </source>
</evidence>
<protein>
    <recommendedName>
        <fullName evidence="3">F-box domain-containing protein</fullName>
    </recommendedName>
</protein>
<accession>A0A8H5D1J0</accession>
<dbReference type="InterPro" id="IPR036047">
    <property type="entry name" value="F-box-like_dom_sf"/>
</dbReference>
<sequence>MSLPECRIPQELIEAIIRNLDGDQRSLAHCARVSVRFLSLSRKLLYKRIVLEPPIYRGKPNPRYARHFHSVISACPALANSVEDLTISDMGSLFTWPKWLSDPSDTSLLETMTQLRNVRKLKVAGLLSSVYDGSVDWKGLSEHSLLALEHARDQFQYLTVLHLHCVSNLDVTFFDFFRNLEELVLDAVTFAPWRRPDGNASDGGPPLNQSQLKKLCVHTYNGESSSYFMRYLISHRTGLNISHLESLHHTNECLHFTDSSRRLNKWKAKCLFEDLELSALDLPAFSRFTNLQFLSYSLYREICDGYSLGSLGWLESRLTGISYFNRLKVFRLRFHIKWVEDNDYSDSEVPDEEDALDWGIEMMSLWKWEDVDKVLSNTAAFPELRRVEIYFIPDDENIRLLPVEELCGEIHANLPELSQRKLIYVSRGYSFDAEFVLETFKSRCPALRVKRAEALKAAA</sequence>
<dbReference type="OrthoDB" id="2745898at2759"/>
<dbReference type="EMBL" id="JAACJO010000013">
    <property type="protein sequence ID" value="KAF5351001.1"/>
    <property type="molecule type" value="Genomic_DNA"/>
</dbReference>
<name>A0A8H5D1J0_9AGAR</name>
<dbReference type="SUPFAM" id="SSF81383">
    <property type="entry name" value="F-box domain"/>
    <property type="match status" value="1"/>
</dbReference>
<organism evidence="1 2">
    <name type="scientific">Leucocoprinus leucothites</name>
    <dbReference type="NCBI Taxonomy" id="201217"/>
    <lineage>
        <taxon>Eukaryota</taxon>
        <taxon>Fungi</taxon>
        <taxon>Dikarya</taxon>
        <taxon>Basidiomycota</taxon>
        <taxon>Agaricomycotina</taxon>
        <taxon>Agaricomycetes</taxon>
        <taxon>Agaricomycetidae</taxon>
        <taxon>Agaricales</taxon>
        <taxon>Agaricineae</taxon>
        <taxon>Agaricaceae</taxon>
        <taxon>Leucocoprinus</taxon>
    </lineage>
</organism>
<keyword evidence="2" id="KW-1185">Reference proteome</keyword>
<evidence type="ECO:0000313" key="1">
    <source>
        <dbReference type="EMBL" id="KAF5351001.1"/>
    </source>
</evidence>
<evidence type="ECO:0008006" key="3">
    <source>
        <dbReference type="Google" id="ProtNLM"/>
    </source>
</evidence>
<dbReference type="AlphaFoldDB" id="A0A8H5D1J0"/>
<dbReference type="Proteomes" id="UP000559027">
    <property type="component" value="Unassembled WGS sequence"/>
</dbReference>
<comment type="caution">
    <text evidence="1">The sequence shown here is derived from an EMBL/GenBank/DDBJ whole genome shotgun (WGS) entry which is preliminary data.</text>
</comment>
<reference evidence="1 2" key="1">
    <citation type="journal article" date="2020" name="ISME J.">
        <title>Uncovering the hidden diversity of litter-decomposition mechanisms in mushroom-forming fungi.</title>
        <authorList>
            <person name="Floudas D."/>
            <person name="Bentzer J."/>
            <person name="Ahren D."/>
            <person name="Johansson T."/>
            <person name="Persson P."/>
            <person name="Tunlid A."/>
        </authorList>
    </citation>
    <scope>NUCLEOTIDE SEQUENCE [LARGE SCALE GENOMIC DNA]</scope>
    <source>
        <strain evidence="1 2">CBS 146.42</strain>
    </source>
</reference>
<proteinExistence type="predicted"/>
<gene>
    <name evidence="1" type="ORF">D9756_008195</name>
</gene>